<dbReference type="PROSITE" id="PS50297">
    <property type="entry name" value="ANK_REP_REGION"/>
    <property type="match status" value="2"/>
</dbReference>
<dbReference type="Proteomes" id="UP000001798">
    <property type="component" value="Chromosome 12"/>
</dbReference>
<evidence type="ECO:0000313" key="3">
    <source>
        <dbReference type="EMBL" id="ATZ55760.1"/>
    </source>
</evidence>
<keyword evidence="1" id="KW-0040">ANK repeat</keyword>
<dbReference type="Pfam" id="PF06985">
    <property type="entry name" value="HET"/>
    <property type="match status" value="1"/>
</dbReference>
<dbReference type="KEGG" id="bfu:BCIN_12g03230"/>
<dbReference type="InterPro" id="IPR052895">
    <property type="entry name" value="HetReg/Transcr_Mod"/>
</dbReference>
<dbReference type="Pfam" id="PF12796">
    <property type="entry name" value="Ank_2"/>
    <property type="match status" value="2"/>
</dbReference>
<accession>A0A384JYV8</accession>
<evidence type="ECO:0000259" key="2">
    <source>
        <dbReference type="Pfam" id="PF06985"/>
    </source>
</evidence>
<keyword evidence="4" id="KW-1185">Reference proteome</keyword>
<dbReference type="RefSeq" id="XP_024552177.1">
    <property type="nucleotide sequence ID" value="XM_024696369.1"/>
</dbReference>
<dbReference type="SUPFAM" id="SSF48403">
    <property type="entry name" value="Ankyrin repeat"/>
    <property type="match status" value="1"/>
</dbReference>
<dbReference type="PANTHER" id="PTHR24148:SF78">
    <property type="entry name" value="HETEROKARYON INCOMPATIBILITY DOMAIN-CONTAINING PROTEIN"/>
    <property type="match status" value="1"/>
</dbReference>
<reference evidence="3 4" key="2">
    <citation type="journal article" date="2012" name="Eukaryot. Cell">
        <title>Genome update of Botrytis cinerea strains B05.10 and T4.</title>
        <authorList>
            <person name="Staats M."/>
            <person name="van Kan J.A."/>
        </authorList>
    </citation>
    <scope>NUCLEOTIDE SEQUENCE [LARGE SCALE GENOMIC DNA]</scope>
    <source>
        <strain evidence="3 4">B05.10</strain>
    </source>
</reference>
<dbReference type="Gene3D" id="1.25.40.20">
    <property type="entry name" value="Ankyrin repeat-containing domain"/>
    <property type="match status" value="3"/>
</dbReference>
<feature type="domain" description="Heterokaryon incompatibility" evidence="2">
    <location>
        <begin position="50"/>
        <end position="183"/>
    </location>
</feature>
<dbReference type="EMBL" id="CP009816">
    <property type="protein sequence ID" value="ATZ55760.1"/>
    <property type="molecule type" value="Genomic_DNA"/>
</dbReference>
<organism evidence="3 4">
    <name type="scientific">Botryotinia fuckeliana (strain B05.10)</name>
    <name type="common">Noble rot fungus</name>
    <name type="synonym">Botrytis cinerea</name>
    <dbReference type="NCBI Taxonomy" id="332648"/>
    <lineage>
        <taxon>Eukaryota</taxon>
        <taxon>Fungi</taxon>
        <taxon>Dikarya</taxon>
        <taxon>Ascomycota</taxon>
        <taxon>Pezizomycotina</taxon>
        <taxon>Leotiomycetes</taxon>
        <taxon>Helotiales</taxon>
        <taxon>Sclerotiniaceae</taxon>
        <taxon>Botrytis</taxon>
    </lineage>
</organism>
<dbReference type="VEuPathDB" id="FungiDB:Bcin12g03230"/>
<dbReference type="PROSITE" id="PS50088">
    <property type="entry name" value="ANK_REPEAT"/>
    <property type="match status" value="2"/>
</dbReference>
<protein>
    <recommendedName>
        <fullName evidence="2">Heterokaryon incompatibility domain-containing protein</fullName>
    </recommendedName>
</protein>
<dbReference type="Pfam" id="PF00023">
    <property type="entry name" value="Ank"/>
    <property type="match status" value="1"/>
</dbReference>
<reference evidence="3 4" key="1">
    <citation type="journal article" date="2011" name="PLoS Genet.">
        <title>Genomic analysis of the necrotrophic fungal pathogens Sclerotinia sclerotiorum and Botrytis cinerea.</title>
        <authorList>
            <person name="Amselem J."/>
            <person name="Cuomo C.A."/>
            <person name="van Kan J.A."/>
            <person name="Viaud M."/>
            <person name="Benito E.P."/>
            <person name="Couloux A."/>
            <person name="Coutinho P.M."/>
            <person name="de Vries R.P."/>
            <person name="Dyer P.S."/>
            <person name="Fillinger S."/>
            <person name="Fournier E."/>
            <person name="Gout L."/>
            <person name="Hahn M."/>
            <person name="Kohn L."/>
            <person name="Lapalu N."/>
            <person name="Plummer K.M."/>
            <person name="Pradier J.M."/>
            <person name="Quevillon E."/>
            <person name="Sharon A."/>
            <person name="Simon A."/>
            <person name="ten Have A."/>
            <person name="Tudzynski B."/>
            <person name="Tudzynski P."/>
            <person name="Wincker P."/>
            <person name="Andrew M."/>
            <person name="Anthouard V."/>
            <person name="Beever R.E."/>
            <person name="Beffa R."/>
            <person name="Benoit I."/>
            <person name="Bouzid O."/>
            <person name="Brault B."/>
            <person name="Chen Z."/>
            <person name="Choquer M."/>
            <person name="Collemare J."/>
            <person name="Cotton P."/>
            <person name="Danchin E.G."/>
            <person name="Da Silva C."/>
            <person name="Gautier A."/>
            <person name="Giraud C."/>
            <person name="Giraud T."/>
            <person name="Gonzalez C."/>
            <person name="Grossetete S."/>
            <person name="Guldener U."/>
            <person name="Henrissat B."/>
            <person name="Howlett B.J."/>
            <person name="Kodira C."/>
            <person name="Kretschmer M."/>
            <person name="Lappartient A."/>
            <person name="Leroch M."/>
            <person name="Levis C."/>
            <person name="Mauceli E."/>
            <person name="Neuveglise C."/>
            <person name="Oeser B."/>
            <person name="Pearson M."/>
            <person name="Poulain J."/>
            <person name="Poussereau N."/>
            <person name="Quesneville H."/>
            <person name="Rascle C."/>
            <person name="Schumacher J."/>
            <person name="Segurens B."/>
            <person name="Sexton A."/>
            <person name="Silva E."/>
            <person name="Sirven C."/>
            <person name="Soanes D.M."/>
            <person name="Talbot N.J."/>
            <person name="Templeton M."/>
            <person name="Yandava C."/>
            <person name="Yarden O."/>
            <person name="Zeng Q."/>
            <person name="Rollins J.A."/>
            <person name="Lebrun M.H."/>
            <person name="Dickman M."/>
        </authorList>
    </citation>
    <scope>NUCLEOTIDE SEQUENCE [LARGE SCALE GENOMIC DNA]</scope>
    <source>
        <strain evidence="3 4">B05.10</strain>
    </source>
</reference>
<proteinExistence type="predicted"/>
<reference evidence="3 4" key="3">
    <citation type="journal article" date="2017" name="Mol. Plant Pathol.">
        <title>A gapless genome sequence of the fungus Botrytis cinerea.</title>
        <authorList>
            <person name="Van Kan J.A."/>
            <person name="Stassen J.H."/>
            <person name="Mosbach A."/>
            <person name="Van Der Lee T.A."/>
            <person name="Faino L."/>
            <person name="Farmer A.D."/>
            <person name="Papasotiriou D.G."/>
            <person name="Zhou S."/>
            <person name="Seidl M.F."/>
            <person name="Cottam E."/>
            <person name="Edel D."/>
            <person name="Hahn M."/>
            <person name="Schwartz D.C."/>
            <person name="Dietrich R.A."/>
            <person name="Widdison S."/>
            <person name="Scalliet G."/>
        </authorList>
    </citation>
    <scope>NUCLEOTIDE SEQUENCE [LARGE SCALE GENOMIC DNA]</scope>
    <source>
        <strain evidence="3 4">B05.10</strain>
    </source>
</reference>
<dbReference type="AlphaFoldDB" id="A0A384JYV8"/>
<evidence type="ECO:0000313" key="4">
    <source>
        <dbReference type="Proteomes" id="UP000001798"/>
    </source>
</evidence>
<name>A0A384JYV8_BOTFB</name>
<dbReference type="SMART" id="SM00248">
    <property type="entry name" value="ANK"/>
    <property type="match status" value="7"/>
</dbReference>
<feature type="repeat" description="ANK" evidence="1">
    <location>
        <begin position="588"/>
        <end position="612"/>
    </location>
</feature>
<sequence length="753" mass="85510">MSSHTYSLLPASGDNIRLLRLLPSEDEAAPLHCELRDYSLQRSTPRTHLYEALSYVWGDPHNTLPISVNEKQFQVTVNLHDALLRLRDHSFERILWVDAICIDQYNHEERNHQVQIMAKIYSSAHRVIVWLGEEKVEVKGALEDIQLAANEGPKNLPKKELKQQRILKLLRNPWFQRIWVLQEVAAARHIIIVCGSTTIDGYAFCLGVKSLKLFYTNSSGLETLLSVIDIIERAGLRPKFKANLSERFSLQIRPLAELIDMFYTRQATDIRDKLFALLGMSSDDPGKAGLQPNYEASWEEVFQQLVKFVLGKDISFRASSQTPRIKCRGIVVGQIYSVRMNSRQRVIFTSKFGDRELGGTREWTLPASAKPIRERDIICLIYGASTPSIIRLCKDHFSMIVIAVTPLNGLIRHEWPQFSRSKTQFLRDFELVWDWESSSGDMRDEGEYKTLIETFSQASVFSKVEPGGYLEKVTKLWNDIAILDDLVEVKEADERFIAAQDEYYLAAFGKMPSWYESGSKCGRTILAFAAEKGHENIVKLLLETIHPDIKDGKVGRTPLFFAAEHGHEAIVKLLLATGQVNTESKDESGETLLCWAAREGHESVVKLLLSIGQIEVNSKDGSDRTPLCWAAINGHKSVIKLLLSIDQIEVNSKDEFDRTPLCWAAREGHESVIKLLLSIRQIEVNSKDGFDQTPLCLAAREGHESVVKLLLSIDQIKVDSKDRFERTPLYYANMNKHVSVVKLLEDHAKDHTT</sequence>
<evidence type="ECO:0000256" key="1">
    <source>
        <dbReference type="PROSITE-ProRule" id="PRU00023"/>
    </source>
</evidence>
<dbReference type="PANTHER" id="PTHR24148">
    <property type="entry name" value="ANKYRIN REPEAT DOMAIN-CONTAINING PROTEIN 39 HOMOLOG-RELATED"/>
    <property type="match status" value="1"/>
</dbReference>
<feature type="repeat" description="ANK" evidence="1">
    <location>
        <begin position="554"/>
        <end position="578"/>
    </location>
</feature>
<dbReference type="OrthoDB" id="194358at2759"/>
<gene>
    <name evidence="3" type="ORF">BCIN_12g03230</name>
</gene>
<dbReference type="GeneID" id="36394722"/>
<dbReference type="InterPro" id="IPR002110">
    <property type="entry name" value="Ankyrin_rpt"/>
</dbReference>
<dbReference type="InterPro" id="IPR036770">
    <property type="entry name" value="Ankyrin_rpt-contain_sf"/>
</dbReference>
<dbReference type="InterPro" id="IPR010730">
    <property type="entry name" value="HET"/>
</dbReference>